<keyword evidence="5 8" id="KW-1133">Transmembrane helix</keyword>
<evidence type="ECO:0000313" key="10">
    <source>
        <dbReference type="Proteomes" id="UP001151532"/>
    </source>
</evidence>
<feature type="region of interest" description="Disordered" evidence="7">
    <location>
        <begin position="1"/>
        <end position="24"/>
    </location>
</feature>
<dbReference type="PANTHER" id="PTHR10868:SF1">
    <property type="entry name" value="SIGMA NON-OPIOID INTRACELLULAR RECEPTOR 1"/>
    <property type="match status" value="1"/>
</dbReference>
<proteinExistence type="inferred from homology"/>
<protein>
    <submittedName>
        <fullName evidence="9">SIGMA 1-TYPE OPIOID RECEPTOR-RELATED</fullName>
    </submittedName>
</protein>
<keyword evidence="3 8" id="KW-0812">Transmembrane</keyword>
<evidence type="ECO:0000256" key="5">
    <source>
        <dbReference type="ARBA" id="ARBA00022989"/>
    </source>
</evidence>
<evidence type="ECO:0000256" key="8">
    <source>
        <dbReference type="SAM" id="Phobius"/>
    </source>
</evidence>
<dbReference type="AlphaFoldDB" id="A0A9Q0TWM5"/>
<sequence length="359" mass="40547">MKAYSATTSQSSMKSSASNPNTTAMEERDSCYFPGCRKDANCNCDICLASINATLDLMPVTNQKSSLTKLSTSRANVECTPLSFDSSIISTPRSISRPEMDSPALKSTARLTLNRKKENRKKEWSFGSWVALFWLVLGSSLLFRVETGFSWGGCRVLRPVFSSDMVRSIGERSWAVQDLNRRLGFLQSELKGFVENGKVSNCSFMDSLWEINQDGMLLYSRCVLYKSATEEVSIWGWPLQTAGLLKTEFSSRSFTVLSGRVTEWSDGRIGYSIRKANTSWVHRNWAASVVQLDPNTWILEYERSLISNSSTLFSAVAEIFKYRMSRAMKSMNPVFWLLSDFEQQYGVFTAKDRVKIIPT</sequence>
<evidence type="ECO:0000256" key="4">
    <source>
        <dbReference type="ARBA" id="ARBA00022824"/>
    </source>
</evidence>
<feature type="transmembrane region" description="Helical" evidence="8">
    <location>
        <begin position="124"/>
        <end position="143"/>
    </location>
</feature>
<reference evidence="9" key="2">
    <citation type="journal article" date="2023" name="Int. J. Mol. Sci.">
        <title>De Novo Assembly and Annotation of 11 Diverse Shrub Willow (Salix) Genomes Reveals Novel Gene Organization in Sex-Linked Regions.</title>
        <authorList>
            <person name="Hyden B."/>
            <person name="Feng K."/>
            <person name="Yates T.B."/>
            <person name="Jawdy S."/>
            <person name="Cereghino C."/>
            <person name="Smart L.B."/>
            <person name="Muchero W."/>
        </authorList>
    </citation>
    <scope>NUCLEOTIDE SEQUENCE</scope>
    <source>
        <tissue evidence="9">Shoot tip</tissue>
    </source>
</reference>
<dbReference type="EMBL" id="JAPFFK010000014">
    <property type="protein sequence ID" value="KAJ6719163.1"/>
    <property type="molecule type" value="Genomic_DNA"/>
</dbReference>
<keyword evidence="4" id="KW-0256">Endoplasmic reticulum</keyword>
<evidence type="ECO:0000256" key="7">
    <source>
        <dbReference type="SAM" id="MobiDB-lite"/>
    </source>
</evidence>
<name>A0A9Q0TWM5_SALPP</name>
<comment type="caution">
    <text evidence="9">The sequence shown here is derived from an EMBL/GenBank/DDBJ whole genome shotgun (WGS) entry which is preliminary data.</text>
</comment>
<keyword evidence="9" id="KW-0675">Receptor</keyword>
<organism evidence="9 10">
    <name type="scientific">Salix purpurea</name>
    <name type="common">Purple osier willow</name>
    <dbReference type="NCBI Taxonomy" id="77065"/>
    <lineage>
        <taxon>Eukaryota</taxon>
        <taxon>Viridiplantae</taxon>
        <taxon>Streptophyta</taxon>
        <taxon>Embryophyta</taxon>
        <taxon>Tracheophyta</taxon>
        <taxon>Spermatophyta</taxon>
        <taxon>Magnoliopsida</taxon>
        <taxon>eudicotyledons</taxon>
        <taxon>Gunneridae</taxon>
        <taxon>Pentapetalae</taxon>
        <taxon>rosids</taxon>
        <taxon>fabids</taxon>
        <taxon>Malpighiales</taxon>
        <taxon>Salicaceae</taxon>
        <taxon>Saliceae</taxon>
        <taxon>Salix</taxon>
    </lineage>
</organism>
<evidence type="ECO:0000256" key="3">
    <source>
        <dbReference type="ARBA" id="ARBA00022692"/>
    </source>
</evidence>
<dbReference type="Pfam" id="PF04622">
    <property type="entry name" value="ERG2_Sigma1R"/>
    <property type="match status" value="1"/>
</dbReference>
<dbReference type="PANTHER" id="PTHR10868">
    <property type="entry name" value="SIGMA 1-TYPE OPIOID RECEPTOR-RELATED"/>
    <property type="match status" value="1"/>
</dbReference>
<dbReference type="EMBL" id="JAPFFK010000014">
    <property type="protein sequence ID" value="KAJ6719162.1"/>
    <property type="molecule type" value="Genomic_DNA"/>
</dbReference>
<dbReference type="GO" id="GO:0005789">
    <property type="term" value="C:endoplasmic reticulum membrane"/>
    <property type="evidence" value="ECO:0007669"/>
    <property type="project" value="UniProtKB-SubCell"/>
</dbReference>
<dbReference type="OrthoDB" id="347124at2759"/>
<dbReference type="Proteomes" id="UP001151532">
    <property type="component" value="Chromosome 10"/>
</dbReference>
<keyword evidence="6 8" id="KW-0472">Membrane</keyword>
<evidence type="ECO:0000256" key="1">
    <source>
        <dbReference type="ARBA" id="ARBA00004586"/>
    </source>
</evidence>
<evidence type="ECO:0000256" key="6">
    <source>
        <dbReference type="ARBA" id="ARBA00023136"/>
    </source>
</evidence>
<reference evidence="9" key="1">
    <citation type="submission" date="2022-11" db="EMBL/GenBank/DDBJ databases">
        <authorList>
            <person name="Hyden B.L."/>
            <person name="Feng K."/>
            <person name="Yates T."/>
            <person name="Jawdy S."/>
            <person name="Smart L.B."/>
            <person name="Muchero W."/>
        </authorList>
    </citation>
    <scope>NUCLEOTIDE SEQUENCE</scope>
    <source>
        <tissue evidence="9">Shoot tip</tissue>
    </source>
</reference>
<comment type="subcellular location">
    <subcellularLocation>
        <location evidence="1">Endoplasmic reticulum membrane</location>
    </subcellularLocation>
</comment>
<keyword evidence="10" id="KW-1185">Reference proteome</keyword>
<evidence type="ECO:0000256" key="2">
    <source>
        <dbReference type="ARBA" id="ARBA00007141"/>
    </source>
</evidence>
<feature type="compositionally biased region" description="Low complexity" evidence="7">
    <location>
        <begin position="1"/>
        <end position="18"/>
    </location>
</feature>
<comment type="similarity">
    <text evidence="2">Belongs to the ERG2 family.</text>
</comment>
<accession>A0A9Q0TWM5</accession>
<gene>
    <name evidence="9" type="ORF">OIU79_006926</name>
</gene>
<evidence type="ECO:0000313" key="9">
    <source>
        <dbReference type="EMBL" id="KAJ6719162.1"/>
    </source>
</evidence>
<dbReference type="InterPro" id="IPR006716">
    <property type="entry name" value="ERG2_sigma1_rcpt-like"/>
</dbReference>